<protein>
    <submittedName>
        <fullName evidence="3">Tetratricopeptide repeat protein</fullName>
    </submittedName>
</protein>
<comment type="caution">
    <text evidence="3">The sequence shown here is derived from an EMBL/GenBank/DDBJ whole genome shotgun (WGS) entry which is preliminary data.</text>
</comment>
<keyword evidence="4" id="KW-1185">Reference proteome</keyword>
<dbReference type="InterPro" id="IPR002182">
    <property type="entry name" value="NB-ARC"/>
</dbReference>
<feature type="repeat" description="TPR" evidence="1">
    <location>
        <begin position="667"/>
        <end position="700"/>
    </location>
</feature>
<dbReference type="PROSITE" id="PS50005">
    <property type="entry name" value="TPR"/>
    <property type="match status" value="1"/>
</dbReference>
<dbReference type="Gene3D" id="3.40.50.300">
    <property type="entry name" value="P-loop containing nucleotide triphosphate hydrolases"/>
    <property type="match status" value="1"/>
</dbReference>
<dbReference type="PANTHER" id="PTHR47691:SF3">
    <property type="entry name" value="HTH-TYPE TRANSCRIPTIONAL REGULATOR RV0890C-RELATED"/>
    <property type="match status" value="1"/>
</dbReference>
<evidence type="ECO:0000313" key="4">
    <source>
        <dbReference type="Proteomes" id="UP001440984"/>
    </source>
</evidence>
<keyword evidence="1" id="KW-0802">TPR repeat</keyword>
<reference evidence="3 4" key="1">
    <citation type="submission" date="2024-05" db="EMBL/GenBank/DDBJ databases">
        <authorList>
            <person name="Zhao H."/>
            <person name="Xu Y."/>
            <person name="Lin S."/>
            <person name="Spain J.C."/>
            <person name="Zhou N.-Y."/>
        </authorList>
    </citation>
    <scope>NUCLEOTIDE SEQUENCE [LARGE SCALE GENOMIC DNA]</scope>
    <source>
        <strain evidence="3 4">NEAU-NG30</strain>
    </source>
</reference>
<name>A0ABV0LER5_9PSEU</name>
<dbReference type="Gene3D" id="1.25.40.10">
    <property type="entry name" value="Tetratricopeptide repeat domain"/>
    <property type="match status" value="2"/>
</dbReference>
<evidence type="ECO:0000259" key="2">
    <source>
        <dbReference type="Pfam" id="PF00931"/>
    </source>
</evidence>
<dbReference type="SUPFAM" id="SSF48452">
    <property type="entry name" value="TPR-like"/>
    <property type="match status" value="2"/>
</dbReference>
<dbReference type="PRINTS" id="PR00364">
    <property type="entry name" value="DISEASERSIST"/>
</dbReference>
<dbReference type="Pfam" id="PF13424">
    <property type="entry name" value="TPR_12"/>
    <property type="match status" value="1"/>
</dbReference>
<dbReference type="InterPro" id="IPR019734">
    <property type="entry name" value="TPR_rpt"/>
</dbReference>
<evidence type="ECO:0000313" key="3">
    <source>
        <dbReference type="EMBL" id="MEQ0560789.1"/>
    </source>
</evidence>
<accession>A0ABV0LER5</accession>
<dbReference type="SUPFAM" id="SSF52540">
    <property type="entry name" value="P-loop containing nucleoside triphosphate hydrolases"/>
    <property type="match status" value="1"/>
</dbReference>
<dbReference type="InterPro" id="IPR027417">
    <property type="entry name" value="P-loop_NTPase"/>
</dbReference>
<dbReference type="EMBL" id="JBDZYD010000006">
    <property type="protein sequence ID" value="MEQ0560789.1"/>
    <property type="molecule type" value="Genomic_DNA"/>
</dbReference>
<dbReference type="RefSeq" id="WP_348951947.1">
    <property type="nucleotide sequence ID" value="NZ_JBDZYD010000006.1"/>
</dbReference>
<dbReference type="Pfam" id="PF00931">
    <property type="entry name" value="NB-ARC"/>
    <property type="match status" value="1"/>
</dbReference>
<sequence length="758" mass="83175">MVSGDGGPPERIPRQLPADVHGFVNRVEDLARLDEIAGDPADPAATIVLVGTAGVGKTSLAVHWAHRVRERFTDGQLYVNLHGYDPGPPVTPHEVLERFLQALDVPGQAIPADPESRAALFRSVLAGRRMLVVLDNAATVGQVRPLLPGSPGCLVLVTSRSSLTGLVARDGARRLSLRVLSEEEASELVHRITAGYRGHDDPADVLELAGLCAHLPLALRIAAERAINRPWLPLRDLVAELRDESALWDALTADDDDESDAVRTVFAWSYRALTPAASRMFRLLGLHPGAEFAAGAAAALAGWSPGRTRRVLDDLVGAHLLEQPQADRYQFHDLLRMYAIDQAKAEEPAETAAAATRRVLLWYLHGALAARARLAVDPPRWTPPGADVAVPAFRDRADALAWYRRERDNLVRAVRLADDLDLPDLTWQLAAALYPIYAEHNHFGDWLETSTLALRVARRLGDRVAEAELLESLGKAHTQHFDRQRGIELQTAALRLRRELGDPLGELKSANALGLAQLRVRALTAARRSFERVAVLAGELGDEYWLALAANNAANVDLELESFEQAQRLLTDALARFRRLGLRGNEGDTLRGLSRLSRDLRRPAAAYEHIRAAVAIARAEENPAREAFWLLEEGRVLIDLGRPADALETFQRAAAVQRQLGDRSREAEAWDATGTAYQALGRAEESVKFFRRAVSVLRELDETWLLACALDHLATALATAGSSGEAEEGRREALTLFARFPDPRARRHHARLSAVLGT</sequence>
<dbReference type="InterPro" id="IPR011990">
    <property type="entry name" value="TPR-like_helical_dom_sf"/>
</dbReference>
<evidence type="ECO:0000256" key="1">
    <source>
        <dbReference type="PROSITE-ProRule" id="PRU00339"/>
    </source>
</evidence>
<feature type="domain" description="NB-ARC" evidence="2">
    <location>
        <begin position="44"/>
        <end position="191"/>
    </location>
</feature>
<dbReference type="SMART" id="SM00028">
    <property type="entry name" value="TPR"/>
    <property type="match status" value="3"/>
</dbReference>
<dbReference type="Proteomes" id="UP001440984">
    <property type="component" value="Unassembled WGS sequence"/>
</dbReference>
<organism evidence="3 4">
    <name type="scientific">Amycolatopsis melonis</name>
    <dbReference type="NCBI Taxonomy" id="3156488"/>
    <lineage>
        <taxon>Bacteria</taxon>
        <taxon>Bacillati</taxon>
        <taxon>Actinomycetota</taxon>
        <taxon>Actinomycetes</taxon>
        <taxon>Pseudonocardiales</taxon>
        <taxon>Pseudonocardiaceae</taxon>
        <taxon>Amycolatopsis</taxon>
    </lineage>
</organism>
<dbReference type="PANTHER" id="PTHR47691">
    <property type="entry name" value="REGULATOR-RELATED"/>
    <property type="match status" value="1"/>
</dbReference>
<proteinExistence type="predicted"/>
<gene>
    <name evidence="3" type="ORF">ABJI51_17010</name>
</gene>